<dbReference type="SUPFAM" id="SSF52540">
    <property type="entry name" value="P-loop containing nucleoside triphosphate hydrolases"/>
    <property type="match status" value="1"/>
</dbReference>
<dbReference type="GO" id="GO:0005525">
    <property type="term" value="F:GTP binding"/>
    <property type="evidence" value="ECO:0007669"/>
    <property type="project" value="InterPro"/>
</dbReference>
<evidence type="ECO:0000313" key="3">
    <source>
        <dbReference type="Proteomes" id="UP000284842"/>
    </source>
</evidence>
<gene>
    <name evidence="2" type="ORF">CVT24_012701</name>
</gene>
<dbReference type="AlphaFoldDB" id="A0A409YK78"/>
<keyword evidence="3" id="KW-1185">Reference proteome</keyword>
<dbReference type="Proteomes" id="UP000284842">
    <property type="component" value="Unassembled WGS sequence"/>
</dbReference>
<dbReference type="InterPro" id="IPR006073">
    <property type="entry name" value="GTP-bd"/>
</dbReference>
<comment type="caution">
    <text evidence="2">The sequence shown here is derived from an EMBL/GenBank/DDBJ whole genome shotgun (WGS) entry which is preliminary data.</text>
</comment>
<evidence type="ECO:0000313" key="2">
    <source>
        <dbReference type="EMBL" id="PPR03432.1"/>
    </source>
</evidence>
<reference evidence="2 3" key="1">
    <citation type="journal article" date="2018" name="Evol. Lett.">
        <title>Horizontal gene cluster transfer increased hallucinogenic mushroom diversity.</title>
        <authorList>
            <person name="Reynolds H.T."/>
            <person name="Vijayakumar V."/>
            <person name="Gluck-Thaler E."/>
            <person name="Korotkin H.B."/>
            <person name="Matheny P.B."/>
            <person name="Slot J.C."/>
        </authorList>
    </citation>
    <scope>NUCLEOTIDE SEQUENCE [LARGE SCALE GENOMIC DNA]</scope>
    <source>
        <strain evidence="2 3">2629</strain>
    </source>
</reference>
<dbReference type="EMBL" id="NHTK01001066">
    <property type="protein sequence ID" value="PPR03432.1"/>
    <property type="molecule type" value="Genomic_DNA"/>
</dbReference>
<dbReference type="Pfam" id="PF01926">
    <property type="entry name" value="MMR_HSR1"/>
    <property type="match status" value="1"/>
</dbReference>
<protein>
    <recommendedName>
        <fullName evidence="1">G domain-containing protein</fullName>
    </recommendedName>
</protein>
<sequence length="310" mass="35403">MVNPETVDTSELKVNDIIIAIMGPTGSGKSNFIDVLTEHKERRAGATLTSCTTEIQAIRIHSSNKALGDRLVLVDTPGFDDTNKTDVEILKMIGKWLERTYNADIKLSGILYLHRITDNRMSGSPHRNLRMFGQLCGDQASRNVILITTMWDNIEIEVGLRREKELREKFWKMMLKHGSITERFDNREASAWRIVNSILTRSDTAKDILLLQEELVELRKNLNETSAGVTLYHTLQQLIAEHKATFAQYTRESNTNNDPVLAMQLENQCQKIQAELDKTLTDIKHLKVPIGRRFMLLFSKRSRSHSLSLV</sequence>
<feature type="domain" description="G" evidence="1">
    <location>
        <begin position="19"/>
        <end position="115"/>
    </location>
</feature>
<dbReference type="Gene3D" id="3.40.50.300">
    <property type="entry name" value="P-loop containing nucleotide triphosphate hydrolases"/>
    <property type="match status" value="1"/>
</dbReference>
<dbReference type="CDD" id="cd00882">
    <property type="entry name" value="Ras_like_GTPase"/>
    <property type="match status" value="1"/>
</dbReference>
<dbReference type="InterPro" id="IPR027417">
    <property type="entry name" value="P-loop_NTPase"/>
</dbReference>
<proteinExistence type="predicted"/>
<organism evidence="2 3">
    <name type="scientific">Panaeolus cyanescens</name>
    <dbReference type="NCBI Taxonomy" id="181874"/>
    <lineage>
        <taxon>Eukaryota</taxon>
        <taxon>Fungi</taxon>
        <taxon>Dikarya</taxon>
        <taxon>Basidiomycota</taxon>
        <taxon>Agaricomycotina</taxon>
        <taxon>Agaricomycetes</taxon>
        <taxon>Agaricomycetidae</taxon>
        <taxon>Agaricales</taxon>
        <taxon>Agaricineae</taxon>
        <taxon>Galeropsidaceae</taxon>
        <taxon>Panaeolus</taxon>
    </lineage>
</organism>
<evidence type="ECO:0000259" key="1">
    <source>
        <dbReference type="Pfam" id="PF01926"/>
    </source>
</evidence>
<dbReference type="InParanoid" id="A0A409YK78"/>
<dbReference type="OrthoDB" id="8954335at2759"/>
<dbReference type="STRING" id="181874.A0A409YK78"/>
<name>A0A409YK78_9AGAR</name>
<accession>A0A409YK78</accession>